<dbReference type="PROSITE" id="PS51186">
    <property type="entry name" value="GNAT"/>
    <property type="match status" value="1"/>
</dbReference>
<organism evidence="2 3">
    <name type="scientific">Qipengyuania aurantiaca</name>
    <dbReference type="NCBI Taxonomy" id="2867233"/>
    <lineage>
        <taxon>Bacteria</taxon>
        <taxon>Pseudomonadati</taxon>
        <taxon>Pseudomonadota</taxon>
        <taxon>Alphaproteobacteria</taxon>
        <taxon>Sphingomonadales</taxon>
        <taxon>Erythrobacteraceae</taxon>
        <taxon>Qipengyuania</taxon>
    </lineage>
</organism>
<reference evidence="2 3" key="1">
    <citation type="submission" date="2021-08" db="EMBL/GenBank/DDBJ databases">
        <title>Comparative Genomics Analysis of the Genus Qipengyuania Reveals Extensive Genetic Diversity and Metabolic Versatility, Including the Description of Fifteen Novel Species.</title>
        <authorList>
            <person name="Liu Y."/>
        </authorList>
    </citation>
    <scope>NUCLEOTIDE SEQUENCE [LARGE SCALE GENOMIC DNA]</scope>
    <source>
        <strain evidence="2 3">1NDH13</strain>
    </source>
</reference>
<feature type="domain" description="N-acetyltransferase" evidence="1">
    <location>
        <begin position="14"/>
        <end position="174"/>
    </location>
</feature>
<dbReference type="Gene3D" id="3.40.630.30">
    <property type="match status" value="1"/>
</dbReference>
<evidence type="ECO:0000259" key="1">
    <source>
        <dbReference type="PROSITE" id="PS51186"/>
    </source>
</evidence>
<dbReference type="PANTHER" id="PTHR43610:SF1">
    <property type="entry name" value="N-ACETYLTRANSFERASE DOMAIN-CONTAINING PROTEIN"/>
    <property type="match status" value="1"/>
</dbReference>
<dbReference type="InterPro" id="IPR000182">
    <property type="entry name" value="GNAT_dom"/>
</dbReference>
<keyword evidence="3" id="KW-1185">Reference proteome</keyword>
<evidence type="ECO:0000313" key="3">
    <source>
        <dbReference type="Proteomes" id="UP000824281"/>
    </source>
</evidence>
<dbReference type="SUPFAM" id="SSF55729">
    <property type="entry name" value="Acyl-CoA N-acyltransferases (Nat)"/>
    <property type="match status" value="1"/>
</dbReference>
<sequence>MTLDGQPVLETERLHLRPLTGEDREALYAIASDPAVWEQHPIHDRWRREVFDAFFDESLGSGGGLTVVRKSDSAIVGHSRYGEVELDEEGDVIEIGWTFLAPMCWGKGLNHEMKSAMLGHAFAAADVVEFRVGDTNYRSRNALEAIGAVRTERYELERYQGKRVVHLVYAITREAFENGPLA</sequence>
<dbReference type="Pfam" id="PF13302">
    <property type="entry name" value="Acetyltransf_3"/>
    <property type="match status" value="1"/>
</dbReference>
<dbReference type="Proteomes" id="UP000824281">
    <property type="component" value="Chromosome"/>
</dbReference>
<name>A0ABX8ZMV0_9SPHN</name>
<dbReference type="EMBL" id="CP081295">
    <property type="protein sequence ID" value="QZD88882.1"/>
    <property type="molecule type" value="Genomic_DNA"/>
</dbReference>
<dbReference type="InterPro" id="IPR016181">
    <property type="entry name" value="Acyl_CoA_acyltransferase"/>
</dbReference>
<accession>A0ABX8ZMV0</accession>
<proteinExistence type="predicted"/>
<dbReference type="RefSeq" id="WP_221424392.1">
    <property type="nucleotide sequence ID" value="NZ_CP081295.1"/>
</dbReference>
<evidence type="ECO:0000313" key="2">
    <source>
        <dbReference type="EMBL" id="QZD88882.1"/>
    </source>
</evidence>
<protein>
    <submittedName>
        <fullName evidence="2">GNAT family N-acetyltransferase</fullName>
    </submittedName>
</protein>
<dbReference type="PANTHER" id="PTHR43610">
    <property type="entry name" value="BLL6696 PROTEIN"/>
    <property type="match status" value="1"/>
</dbReference>
<gene>
    <name evidence="2" type="ORF">K3148_08420</name>
</gene>